<gene>
    <name evidence="3" type="ORF">MMEN_LOCUS15883</name>
</gene>
<dbReference type="PANTHER" id="PTHR11590">
    <property type="entry name" value="PROTEIN-GLUTAMINE GAMMA-GLUTAMYLTRANSFERASE"/>
    <property type="match status" value="1"/>
</dbReference>
<dbReference type="GO" id="GO:0003810">
    <property type="term" value="F:protein-glutamine gamma-glutamyltransferase activity"/>
    <property type="evidence" value="ECO:0007669"/>
    <property type="project" value="InterPro"/>
</dbReference>
<protein>
    <submittedName>
        <fullName evidence="3">(Atlantic silverside) hypothetical protein</fullName>
    </submittedName>
</protein>
<evidence type="ECO:0000256" key="1">
    <source>
        <dbReference type="ARBA" id="ARBA00005968"/>
    </source>
</evidence>
<accession>A0A8S4BD18</accession>
<dbReference type="InterPro" id="IPR038765">
    <property type="entry name" value="Papain-like_cys_pep_sf"/>
</dbReference>
<evidence type="ECO:0000259" key="2">
    <source>
        <dbReference type="Pfam" id="PF00927"/>
    </source>
</evidence>
<dbReference type="SUPFAM" id="SSF49309">
    <property type="entry name" value="Transglutaminase, two C-terminal domains"/>
    <property type="match status" value="2"/>
</dbReference>
<dbReference type="GO" id="GO:0007399">
    <property type="term" value="P:nervous system development"/>
    <property type="evidence" value="ECO:0007669"/>
    <property type="project" value="UniProtKB-ARBA"/>
</dbReference>
<dbReference type="InterPro" id="IPR036238">
    <property type="entry name" value="Transglutaminase_C_sf"/>
</dbReference>
<organism evidence="3 4">
    <name type="scientific">Menidia menidia</name>
    <name type="common">Atlantic silverside</name>
    <dbReference type="NCBI Taxonomy" id="238744"/>
    <lineage>
        <taxon>Eukaryota</taxon>
        <taxon>Metazoa</taxon>
        <taxon>Chordata</taxon>
        <taxon>Craniata</taxon>
        <taxon>Vertebrata</taxon>
        <taxon>Euteleostomi</taxon>
        <taxon>Actinopterygii</taxon>
        <taxon>Neopterygii</taxon>
        <taxon>Teleostei</taxon>
        <taxon>Neoteleostei</taxon>
        <taxon>Acanthomorphata</taxon>
        <taxon>Ovalentaria</taxon>
        <taxon>Atherinomorphae</taxon>
        <taxon>Atheriniformes</taxon>
        <taxon>Atherinopsidae</taxon>
        <taxon>Menidiinae</taxon>
        <taxon>Menidia</taxon>
    </lineage>
</organism>
<keyword evidence="4" id="KW-1185">Reference proteome</keyword>
<sequence length="508" mass="56518">MWRFGVPDTVETPPSAKARWRAQLQGGSPPPTATLSLNITPSADSPVGEYRLSARLRGEEKALGGLVLLFNPWCPEDSVFLSDEKEKQEYVLNERGVIYRGSADYISSMYWDYGQFEEDMAKICMRILDVNNENLRDPAGDAGARRDPVYVGRVISAMINSQDDYGVLQGRWGSDYWGGVPPTRWNGSYAILRRWFDSGCRPVKYGQCWVFAGSVGSTKRLDITNTYKYTEGTVLERMVFQYALIGVEGGWRVRGNAEAVEINGPAAMNAPRMERNRVGVPVANSSESPEAPTPQLLLAFEEVSKPLKGEDVQMRLWLKNDSPQLRELSFTLSVQAMRYNGTPAGKIQVEEAERKVEPHKDLSIPVVVPYSSYRDLMVPNGSMNFSAVVTEKGAPDGVFMAVHCVALENPPISIKVSSPCRVGTETSAEVVFMNPIDGTLTDCCLTVSGSGLFKKETTFRLPDLRPNVRVRVKFFFVPYKSGERSLLIDFDCSSFRDMKESCSVTVKP</sequence>
<dbReference type="EMBL" id="CAJRST010033334">
    <property type="protein sequence ID" value="CAG5977470.1"/>
    <property type="molecule type" value="Genomic_DNA"/>
</dbReference>
<dbReference type="SUPFAM" id="SSF54001">
    <property type="entry name" value="Cysteine proteinases"/>
    <property type="match status" value="1"/>
</dbReference>
<feature type="domain" description="Transglutaminase C-terminal" evidence="2">
    <location>
        <begin position="304"/>
        <end position="385"/>
    </location>
</feature>
<evidence type="ECO:0000313" key="4">
    <source>
        <dbReference type="Proteomes" id="UP000677803"/>
    </source>
</evidence>
<dbReference type="OrthoDB" id="8920939at2759"/>
<dbReference type="InterPro" id="IPR008958">
    <property type="entry name" value="Transglutaminase_C"/>
</dbReference>
<comment type="similarity">
    <text evidence="1">Belongs to the transglutaminase superfamily. Transglutaminase family.</text>
</comment>
<dbReference type="AlphaFoldDB" id="A0A8S4BD18"/>
<reference evidence="3" key="1">
    <citation type="submission" date="2021-05" db="EMBL/GenBank/DDBJ databases">
        <authorList>
            <person name="Tigano A."/>
        </authorList>
    </citation>
    <scope>NUCLEOTIDE SEQUENCE</scope>
</reference>
<dbReference type="InterPro" id="IPR036985">
    <property type="entry name" value="Transglutaminase-like_sf"/>
</dbReference>
<dbReference type="GO" id="GO:0005739">
    <property type="term" value="C:mitochondrion"/>
    <property type="evidence" value="ECO:0007669"/>
    <property type="project" value="TreeGrafter"/>
</dbReference>
<dbReference type="Gene3D" id="3.90.260.10">
    <property type="entry name" value="Transglutaminase-like"/>
    <property type="match status" value="1"/>
</dbReference>
<dbReference type="PANTHER" id="PTHR11590:SF6">
    <property type="entry name" value="PROTEIN-GLUTAMINE GAMMA-GLUTAMYLTRANSFERASE 2"/>
    <property type="match status" value="1"/>
</dbReference>
<dbReference type="FunFam" id="2.60.40.10:FF:000090">
    <property type="entry name" value="Protein-glutamine gamma-glutamyltransferase 2"/>
    <property type="match status" value="1"/>
</dbReference>
<proteinExistence type="inferred from homology"/>
<dbReference type="SUPFAM" id="SSF81296">
    <property type="entry name" value="E set domains"/>
    <property type="match status" value="1"/>
</dbReference>
<evidence type="ECO:0000313" key="3">
    <source>
        <dbReference type="EMBL" id="CAG5977470.1"/>
    </source>
</evidence>
<name>A0A8S4BD18_9TELE</name>
<dbReference type="InterPro" id="IPR013783">
    <property type="entry name" value="Ig-like_fold"/>
</dbReference>
<dbReference type="Proteomes" id="UP000677803">
    <property type="component" value="Unassembled WGS sequence"/>
</dbReference>
<dbReference type="Gene3D" id="2.60.40.10">
    <property type="entry name" value="Immunoglobulins"/>
    <property type="match status" value="3"/>
</dbReference>
<comment type="caution">
    <text evidence="3">The sequence shown here is derived from an EMBL/GenBank/DDBJ whole genome shotgun (WGS) entry which is preliminary data.</text>
</comment>
<dbReference type="InterPro" id="IPR050779">
    <property type="entry name" value="Transglutaminase"/>
</dbReference>
<feature type="domain" description="Transglutaminase C-terminal" evidence="2">
    <location>
        <begin position="412"/>
        <end position="507"/>
    </location>
</feature>
<dbReference type="Pfam" id="PF00927">
    <property type="entry name" value="Transglut_C"/>
    <property type="match status" value="2"/>
</dbReference>
<dbReference type="InterPro" id="IPR014756">
    <property type="entry name" value="Ig_E-set"/>
</dbReference>